<proteinExistence type="predicted"/>
<organism evidence="1">
    <name type="scientific">Ixodes ricinus</name>
    <name type="common">Common tick</name>
    <name type="synonym">Acarus ricinus</name>
    <dbReference type="NCBI Taxonomy" id="34613"/>
    <lineage>
        <taxon>Eukaryota</taxon>
        <taxon>Metazoa</taxon>
        <taxon>Ecdysozoa</taxon>
        <taxon>Arthropoda</taxon>
        <taxon>Chelicerata</taxon>
        <taxon>Arachnida</taxon>
        <taxon>Acari</taxon>
        <taxon>Parasitiformes</taxon>
        <taxon>Ixodida</taxon>
        <taxon>Ixodoidea</taxon>
        <taxon>Ixodidae</taxon>
        <taxon>Ixodinae</taxon>
        <taxon>Ixodes</taxon>
    </lineage>
</organism>
<name>A0A147BAZ6_IXORI</name>
<reference evidence="1" key="1">
    <citation type="journal article" date="2018" name="PLoS Negl. Trop. Dis.">
        <title>Sialome diversity of ticks revealed by RNAseq of single tick salivary glands.</title>
        <authorList>
            <person name="Perner J."/>
            <person name="Kropackova S."/>
            <person name="Kopacek P."/>
            <person name="Ribeiro J.M."/>
        </authorList>
    </citation>
    <scope>NUCLEOTIDE SEQUENCE</scope>
    <source>
        <strain evidence="1">Siblings of single egg batch collected in Ceske Budejovice</strain>
        <tissue evidence="1">Salivary glands</tissue>
    </source>
</reference>
<accession>A0A147BAZ6</accession>
<sequence length="228" mass="24979">MDSSCAWTRWRRCAIVCCALSSSRCRVSTVSKSSATLSSSKDRSEASQSVDQRSVCRRTFDRRCTAARHLVWRGSAASGTTSVATAENLSAPSDSSSTARDGLTLTMSETMPPPTKKACITCVSLLSRKGARCSASLPSRRASKQRPSTSKELLMRPASLRRLPTLPVLPGFSEPARSHNVRQLTAGSSDESSHRTNLMLNMQWLLLELWLSRVSAMLRLRRATQRSA</sequence>
<dbReference type="AlphaFoldDB" id="A0A147BAZ6"/>
<dbReference type="EMBL" id="GEGO01007467">
    <property type="protein sequence ID" value="JAR87937.1"/>
    <property type="molecule type" value="Transcribed_RNA"/>
</dbReference>
<evidence type="ECO:0000313" key="1">
    <source>
        <dbReference type="EMBL" id="JAR87937.1"/>
    </source>
</evidence>
<protein>
    <submittedName>
        <fullName evidence="1">Putative secreted protein</fullName>
    </submittedName>
</protein>